<gene>
    <name evidence="2" type="ORF">CAEBREN_08224</name>
</gene>
<dbReference type="Proteomes" id="UP000008068">
    <property type="component" value="Unassembled WGS sequence"/>
</dbReference>
<keyword evidence="3" id="KW-1185">Reference proteome</keyword>
<evidence type="ECO:0000313" key="2">
    <source>
        <dbReference type="EMBL" id="EGT48927.1"/>
    </source>
</evidence>
<proteinExistence type="predicted"/>
<dbReference type="InterPro" id="IPR012885">
    <property type="entry name" value="F-box_Sdz-33"/>
</dbReference>
<sequence>MPPTFPLLRLPIDERLAILRQMEMNHLYSFGGMPPTFPLLRLPNDERLAVLRQMESSHLDHGLTFGGHGSFYDLDSVYEHFKNPVHLDLHSSGNADYDNRVLTMFIPKTAMSLDLEIFKNARLPKHILVQNYDSFNCHGNYQVKNQKFPFNALLCSNSQEITTTASGFSVKD</sequence>
<dbReference type="EMBL" id="GL379824">
    <property type="protein sequence ID" value="EGT48927.1"/>
    <property type="molecule type" value="Genomic_DNA"/>
</dbReference>
<feature type="domain" description="Sdz-33 F-box" evidence="1">
    <location>
        <begin position="124"/>
        <end position="172"/>
    </location>
</feature>
<dbReference type="OrthoDB" id="5910344at2759"/>
<dbReference type="InParanoid" id="G0N0A3"/>
<name>G0N0A3_CAEBE</name>
<accession>G0N0A3</accession>
<protein>
    <recommendedName>
        <fullName evidence="1">Sdz-33 F-box domain-containing protein</fullName>
    </recommendedName>
</protein>
<organism evidence="3">
    <name type="scientific">Caenorhabditis brenneri</name>
    <name type="common">Nematode worm</name>
    <dbReference type="NCBI Taxonomy" id="135651"/>
    <lineage>
        <taxon>Eukaryota</taxon>
        <taxon>Metazoa</taxon>
        <taxon>Ecdysozoa</taxon>
        <taxon>Nematoda</taxon>
        <taxon>Chromadorea</taxon>
        <taxon>Rhabditida</taxon>
        <taxon>Rhabditina</taxon>
        <taxon>Rhabditomorpha</taxon>
        <taxon>Rhabditoidea</taxon>
        <taxon>Rhabditidae</taxon>
        <taxon>Peloderinae</taxon>
        <taxon>Caenorhabditis</taxon>
    </lineage>
</organism>
<dbReference type="FunCoup" id="G0N0A3">
    <property type="interactions" value="1103"/>
</dbReference>
<evidence type="ECO:0000313" key="3">
    <source>
        <dbReference type="Proteomes" id="UP000008068"/>
    </source>
</evidence>
<dbReference type="HOGENOM" id="CLU_1556629_0_0_1"/>
<dbReference type="AlphaFoldDB" id="G0N0A3"/>
<dbReference type="Pfam" id="PF07735">
    <property type="entry name" value="FBA_2"/>
    <property type="match status" value="1"/>
</dbReference>
<evidence type="ECO:0000259" key="1">
    <source>
        <dbReference type="Pfam" id="PF07735"/>
    </source>
</evidence>
<reference evidence="3" key="1">
    <citation type="submission" date="2011-07" db="EMBL/GenBank/DDBJ databases">
        <authorList>
            <consortium name="Caenorhabditis brenneri Sequencing and Analysis Consortium"/>
            <person name="Wilson R.K."/>
        </authorList>
    </citation>
    <scope>NUCLEOTIDE SEQUENCE [LARGE SCALE GENOMIC DNA]</scope>
    <source>
        <strain evidence="3">PB2801</strain>
    </source>
</reference>